<name>A0A8J3EG82_9RHOB</name>
<proteinExistence type="predicted"/>
<dbReference type="RefSeq" id="WP_188789977.1">
    <property type="nucleotide sequence ID" value="NZ_BMJV01000003.1"/>
</dbReference>
<reference evidence="2" key="1">
    <citation type="journal article" date="2014" name="Int. J. Syst. Evol. Microbiol.">
        <title>Complete genome sequence of Corynebacterium casei LMG S-19264T (=DSM 44701T), isolated from a smear-ripened cheese.</title>
        <authorList>
            <consortium name="US DOE Joint Genome Institute (JGI-PGF)"/>
            <person name="Walter F."/>
            <person name="Albersmeier A."/>
            <person name="Kalinowski J."/>
            <person name="Ruckert C."/>
        </authorList>
    </citation>
    <scope>NUCLEOTIDE SEQUENCE</scope>
    <source>
        <strain evidence="2">CGMCC 1.15762</strain>
    </source>
</reference>
<sequence>MSIQRIAKQALSAYARSKSGARRTTATGMPTRNRPIRSKKIHRGRSAEGQIAAKAIRSLRKAF</sequence>
<feature type="compositionally biased region" description="Basic residues" evidence="1">
    <location>
        <begin position="34"/>
        <end position="44"/>
    </location>
</feature>
<dbReference type="Proteomes" id="UP000617145">
    <property type="component" value="Unassembled WGS sequence"/>
</dbReference>
<evidence type="ECO:0000313" key="3">
    <source>
        <dbReference type="Proteomes" id="UP000617145"/>
    </source>
</evidence>
<reference evidence="2" key="2">
    <citation type="submission" date="2020-09" db="EMBL/GenBank/DDBJ databases">
        <authorList>
            <person name="Sun Q."/>
            <person name="Zhou Y."/>
        </authorList>
    </citation>
    <scope>NUCLEOTIDE SEQUENCE</scope>
    <source>
        <strain evidence="2">CGMCC 1.15762</strain>
    </source>
</reference>
<feature type="region of interest" description="Disordered" evidence="1">
    <location>
        <begin position="13"/>
        <end position="51"/>
    </location>
</feature>
<dbReference type="EMBL" id="BMJV01000003">
    <property type="protein sequence ID" value="GGG71325.1"/>
    <property type="molecule type" value="Genomic_DNA"/>
</dbReference>
<dbReference type="AlphaFoldDB" id="A0A8J3EG82"/>
<accession>A0A8J3EG82</accession>
<protein>
    <submittedName>
        <fullName evidence="2">Uncharacterized protein</fullName>
    </submittedName>
</protein>
<gene>
    <name evidence="2" type="ORF">GCM10011415_18940</name>
</gene>
<keyword evidence="3" id="KW-1185">Reference proteome</keyword>
<organism evidence="2 3">
    <name type="scientific">Salipiger pallidus</name>
    <dbReference type="NCBI Taxonomy" id="1775170"/>
    <lineage>
        <taxon>Bacteria</taxon>
        <taxon>Pseudomonadati</taxon>
        <taxon>Pseudomonadota</taxon>
        <taxon>Alphaproteobacteria</taxon>
        <taxon>Rhodobacterales</taxon>
        <taxon>Roseobacteraceae</taxon>
        <taxon>Salipiger</taxon>
    </lineage>
</organism>
<evidence type="ECO:0000256" key="1">
    <source>
        <dbReference type="SAM" id="MobiDB-lite"/>
    </source>
</evidence>
<comment type="caution">
    <text evidence="2">The sequence shown here is derived from an EMBL/GenBank/DDBJ whole genome shotgun (WGS) entry which is preliminary data.</text>
</comment>
<evidence type="ECO:0000313" key="2">
    <source>
        <dbReference type="EMBL" id="GGG71325.1"/>
    </source>
</evidence>